<dbReference type="Proteomes" id="UP000178328">
    <property type="component" value="Unassembled WGS sequence"/>
</dbReference>
<evidence type="ECO:0000313" key="2">
    <source>
        <dbReference type="EMBL" id="OGG64249.1"/>
    </source>
</evidence>
<keyword evidence="1" id="KW-0812">Transmembrane</keyword>
<accession>A0A1F6DS35</accession>
<protein>
    <submittedName>
        <fullName evidence="2">Uncharacterized protein</fullName>
    </submittedName>
</protein>
<proteinExistence type="predicted"/>
<reference evidence="2 3" key="1">
    <citation type="journal article" date="2016" name="Nat. Commun.">
        <title>Thousands of microbial genomes shed light on interconnected biogeochemical processes in an aquifer system.</title>
        <authorList>
            <person name="Anantharaman K."/>
            <person name="Brown C.T."/>
            <person name="Hug L.A."/>
            <person name="Sharon I."/>
            <person name="Castelle C.J."/>
            <person name="Probst A.J."/>
            <person name="Thomas B.C."/>
            <person name="Singh A."/>
            <person name="Wilkins M.J."/>
            <person name="Karaoz U."/>
            <person name="Brodie E.L."/>
            <person name="Williams K.H."/>
            <person name="Hubbard S.S."/>
            <person name="Banfield J.F."/>
        </authorList>
    </citation>
    <scope>NUCLEOTIDE SEQUENCE [LARGE SCALE GENOMIC DNA]</scope>
</reference>
<evidence type="ECO:0000256" key="1">
    <source>
        <dbReference type="SAM" id="Phobius"/>
    </source>
</evidence>
<feature type="transmembrane region" description="Helical" evidence="1">
    <location>
        <begin position="20"/>
        <end position="40"/>
    </location>
</feature>
<keyword evidence="1" id="KW-0472">Membrane</keyword>
<sequence>MKVGKLVREKLQHGSKAISILATLLLIGAVGVIVSGGTYANLASSQTVDGSGQFLGKADDSATAPSFSWMTDTDTGFFHPGSDSIGVSVGGSERARIDSGFAALAGTGVNNAGTGGNIQLVAGQGGFSGNTPGGKGGEVSIVGGKGGISAQFQGSYGGNVGIFGGDGPQGYGGNVFVSGGDGSTVNGDGNVVLAMNLQGTAVGRVGIGDTTPAALLTFGNGDKFQVNESGDIWTVGKAEIRKPLTIGRAGAPKGITLYDEVTGAAFCVTIKSGALAATPGACK</sequence>
<gene>
    <name evidence="2" type="ORF">A3C18_03730</name>
</gene>
<dbReference type="EMBL" id="MFLH01000031">
    <property type="protein sequence ID" value="OGG64249.1"/>
    <property type="molecule type" value="Genomic_DNA"/>
</dbReference>
<keyword evidence="1" id="KW-1133">Transmembrane helix</keyword>
<organism evidence="2 3">
    <name type="scientific">Candidatus Kaiserbacteria bacterium RIFCSPHIGHO2_02_FULL_54_11b</name>
    <dbReference type="NCBI Taxonomy" id="1798494"/>
    <lineage>
        <taxon>Bacteria</taxon>
        <taxon>Candidatus Kaiseribacteriota</taxon>
    </lineage>
</organism>
<dbReference type="STRING" id="1798494.A3C18_03730"/>
<comment type="caution">
    <text evidence="2">The sequence shown here is derived from an EMBL/GenBank/DDBJ whole genome shotgun (WGS) entry which is preliminary data.</text>
</comment>
<evidence type="ECO:0000313" key="3">
    <source>
        <dbReference type="Proteomes" id="UP000178328"/>
    </source>
</evidence>
<dbReference type="AlphaFoldDB" id="A0A1F6DS35"/>
<name>A0A1F6DS35_9BACT</name>